<evidence type="ECO:0000313" key="2">
    <source>
        <dbReference type="Proteomes" id="UP000527355"/>
    </source>
</evidence>
<evidence type="ECO:0000313" key="1">
    <source>
        <dbReference type="EMBL" id="KAF6336942.1"/>
    </source>
</evidence>
<keyword evidence="2" id="KW-1185">Reference proteome</keyword>
<proteinExistence type="predicted"/>
<comment type="caution">
    <text evidence="1">The sequence shown here is derived from an EMBL/GenBank/DDBJ whole genome shotgun (WGS) entry which is preliminary data.</text>
</comment>
<dbReference type="Proteomes" id="UP000527355">
    <property type="component" value="Unassembled WGS sequence"/>
</dbReference>
<gene>
    <name evidence="1" type="ORF">mMyoMyo1_012131</name>
</gene>
<name>A0A7J7WHV1_MYOMY</name>
<sequence>MKIHALEWGGVPQPIVWEPSGLGGGLVIRGRQHPHHTSAAATASSASLGQPCLPEPWAALGGWAATIEACLRLRPQLGSCHPRLACASGQPWAAGGLRAGPAALCACCPPTPVWAERTVGLQQG</sequence>
<accession>A0A7J7WHV1</accession>
<protein>
    <submittedName>
        <fullName evidence="1">Uncharacterized protein</fullName>
    </submittedName>
</protein>
<reference evidence="1 2" key="1">
    <citation type="journal article" date="2020" name="Nature">
        <title>Six reference-quality genomes reveal evolution of bat adaptations.</title>
        <authorList>
            <person name="Jebb D."/>
            <person name="Huang Z."/>
            <person name="Pippel M."/>
            <person name="Hughes G.M."/>
            <person name="Lavrichenko K."/>
            <person name="Devanna P."/>
            <person name="Winkler S."/>
            <person name="Jermiin L.S."/>
            <person name="Skirmuntt E.C."/>
            <person name="Katzourakis A."/>
            <person name="Burkitt-Gray L."/>
            <person name="Ray D.A."/>
            <person name="Sullivan K.A.M."/>
            <person name="Roscito J.G."/>
            <person name="Kirilenko B.M."/>
            <person name="Davalos L.M."/>
            <person name="Corthals A.P."/>
            <person name="Power M.L."/>
            <person name="Jones G."/>
            <person name="Ransome R.D."/>
            <person name="Dechmann D.K.N."/>
            <person name="Locatelli A.G."/>
            <person name="Puechmaille S.J."/>
            <person name="Fedrigo O."/>
            <person name="Jarvis E.D."/>
            <person name="Hiller M."/>
            <person name="Vernes S.C."/>
            <person name="Myers E.W."/>
            <person name="Teeling E.C."/>
        </authorList>
    </citation>
    <scope>NUCLEOTIDE SEQUENCE [LARGE SCALE GENOMIC DNA]</scope>
    <source>
        <strain evidence="1">MMyoMyo1</strain>
        <tissue evidence="1">Flight muscle</tissue>
    </source>
</reference>
<organism evidence="1 2">
    <name type="scientific">Myotis myotis</name>
    <name type="common">Greater mouse-eared bat</name>
    <name type="synonym">Vespertilio myotis</name>
    <dbReference type="NCBI Taxonomy" id="51298"/>
    <lineage>
        <taxon>Eukaryota</taxon>
        <taxon>Metazoa</taxon>
        <taxon>Chordata</taxon>
        <taxon>Craniata</taxon>
        <taxon>Vertebrata</taxon>
        <taxon>Euteleostomi</taxon>
        <taxon>Mammalia</taxon>
        <taxon>Eutheria</taxon>
        <taxon>Laurasiatheria</taxon>
        <taxon>Chiroptera</taxon>
        <taxon>Yangochiroptera</taxon>
        <taxon>Vespertilionidae</taxon>
        <taxon>Myotis</taxon>
    </lineage>
</organism>
<dbReference type="AlphaFoldDB" id="A0A7J7WHV1"/>
<dbReference type="EMBL" id="JABWUV010000008">
    <property type="protein sequence ID" value="KAF6336942.1"/>
    <property type="molecule type" value="Genomic_DNA"/>
</dbReference>